<feature type="compositionally biased region" description="Basic and acidic residues" evidence="2">
    <location>
        <begin position="806"/>
        <end position="832"/>
    </location>
</feature>
<feature type="compositionally biased region" description="Basic and acidic residues" evidence="2">
    <location>
        <begin position="2539"/>
        <end position="2552"/>
    </location>
</feature>
<dbReference type="InterPro" id="IPR002048">
    <property type="entry name" value="EF_hand_dom"/>
</dbReference>
<dbReference type="InterPro" id="IPR002999">
    <property type="entry name" value="Tudor"/>
</dbReference>
<dbReference type="InterPro" id="IPR052591">
    <property type="entry name" value="CML21-like"/>
</dbReference>
<feature type="domain" description="EF-hand" evidence="3">
    <location>
        <begin position="1371"/>
        <end position="1406"/>
    </location>
</feature>
<dbReference type="InterPro" id="IPR001751">
    <property type="entry name" value="S100/CaBP7/8-like_CS"/>
</dbReference>
<dbReference type="SMART" id="SM00333">
    <property type="entry name" value="TUDOR"/>
    <property type="match status" value="2"/>
</dbReference>
<feature type="compositionally biased region" description="Low complexity" evidence="2">
    <location>
        <begin position="446"/>
        <end position="457"/>
    </location>
</feature>
<feature type="domain" description="EF-hand" evidence="3">
    <location>
        <begin position="1831"/>
        <end position="1866"/>
    </location>
</feature>
<dbReference type="SMART" id="SM00054">
    <property type="entry name" value="EFh"/>
    <property type="match status" value="10"/>
</dbReference>
<feature type="region of interest" description="Disordered" evidence="2">
    <location>
        <begin position="2535"/>
        <end position="2554"/>
    </location>
</feature>
<dbReference type="InterPro" id="IPR018247">
    <property type="entry name" value="EF_Hand_1_Ca_BS"/>
</dbReference>
<accession>A0AAD7U887</accession>
<dbReference type="PROSITE" id="PS00018">
    <property type="entry name" value="EF_HAND_1"/>
    <property type="match status" value="8"/>
</dbReference>
<feature type="domain" description="EF-hand" evidence="3">
    <location>
        <begin position="1667"/>
        <end position="1702"/>
    </location>
</feature>
<feature type="compositionally biased region" description="Acidic residues" evidence="2">
    <location>
        <begin position="488"/>
        <end position="498"/>
    </location>
</feature>
<dbReference type="Pfam" id="PF13202">
    <property type="entry name" value="EF-hand_5"/>
    <property type="match status" value="1"/>
</dbReference>
<reference evidence="4" key="1">
    <citation type="submission" date="2023-01" db="EMBL/GenBank/DDBJ databases">
        <title>Metagenome sequencing of chrysophaentin producing Chrysophaeum taylorii.</title>
        <authorList>
            <person name="Davison J."/>
            <person name="Bewley C."/>
        </authorList>
    </citation>
    <scope>NUCLEOTIDE SEQUENCE</scope>
    <source>
        <strain evidence="4">NIES-1699</strain>
    </source>
</reference>
<evidence type="ECO:0000313" key="4">
    <source>
        <dbReference type="EMBL" id="KAJ8600056.1"/>
    </source>
</evidence>
<feature type="region of interest" description="Disordered" evidence="2">
    <location>
        <begin position="1"/>
        <end position="32"/>
    </location>
</feature>
<evidence type="ECO:0000313" key="5">
    <source>
        <dbReference type="Proteomes" id="UP001230188"/>
    </source>
</evidence>
<dbReference type="GO" id="GO:0005509">
    <property type="term" value="F:calcium ion binding"/>
    <property type="evidence" value="ECO:0007669"/>
    <property type="project" value="InterPro"/>
</dbReference>
<protein>
    <recommendedName>
        <fullName evidence="3">EF-hand domain-containing protein</fullName>
    </recommendedName>
</protein>
<name>A0AAD7U887_9STRA</name>
<gene>
    <name evidence="4" type="ORF">CTAYLR_001845</name>
</gene>
<proteinExistence type="predicted"/>
<evidence type="ECO:0000256" key="2">
    <source>
        <dbReference type="SAM" id="MobiDB-lite"/>
    </source>
</evidence>
<dbReference type="PANTHER" id="PTHR23064">
    <property type="entry name" value="TROPONIN"/>
    <property type="match status" value="1"/>
</dbReference>
<dbReference type="Gene3D" id="2.30.30.140">
    <property type="match status" value="3"/>
</dbReference>
<organism evidence="4 5">
    <name type="scientific">Chrysophaeum taylorii</name>
    <dbReference type="NCBI Taxonomy" id="2483200"/>
    <lineage>
        <taxon>Eukaryota</taxon>
        <taxon>Sar</taxon>
        <taxon>Stramenopiles</taxon>
        <taxon>Ochrophyta</taxon>
        <taxon>Pelagophyceae</taxon>
        <taxon>Pelagomonadales</taxon>
        <taxon>Pelagomonadaceae</taxon>
        <taxon>Chrysophaeum</taxon>
    </lineage>
</organism>
<dbReference type="CDD" id="cd04508">
    <property type="entry name" value="Tudor_SF"/>
    <property type="match status" value="2"/>
</dbReference>
<dbReference type="CDD" id="cd00051">
    <property type="entry name" value="EFh"/>
    <property type="match status" value="3"/>
</dbReference>
<dbReference type="PROSITE" id="PS50222">
    <property type="entry name" value="EF_HAND_2"/>
    <property type="match status" value="8"/>
</dbReference>
<feature type="region of interest" description="Disordered" evidence="2">
    <location>
        <begin position="805"/>
        <end position="832"/>
    </location>
</feature>
<keyword evidence="5" id="KW-1185">Reference proteome</keyword>
<feature type="compositionally biased region" description="Basic and acidic residues" evidence="2">
    <location>
        <begin position="2265"/>
        <end position="2275"/>
    </location>
</feature>
<feature type="region of interest" description="Disordered" evidence="2">
    <location>
        <begin position="441"/>
        <end position="514"/>
    </location>
</feature>
<feature type="domain" description="EF-hand" evidence="3">
    <location>
        <begin position="1492"/>
        <end position="1527"/>
    </location>
</feature>
<feature type="compositionally biased region" description="Low complexity" evidence="2">
    <location>
        <begin position="2157"/>
        <end position="2166"/>
    </location>
</feature>
<dbReference type="Gene3D" id="1.10.238.10">
    <property type="entry name" value="EF-hand"/>
    <property type="match status" value="7"/>
</dbReference>
<feature type="region of interest" description="Disordered" evidence="2">
    <location>
        <begin position="2152"/>
        <end position="2283"/>
    </location>
</feature>
<dbReference type="Pfam" id="PF13833">
    <property type="entry name" value="EF-hand_8"/>
    <property type="match status" value="1"/>
</dbReference>
<keyword evidence="1" id="KW-0106">Calcium</keyword>
<dbReference type="SUPFAM" id="SSF47473">
    <property type="entry name" value="EF-hand"/>
    <property type="match status" value="3"/>
</dbReference>
<comment type="caution">
    <text evidence="4">The sequence shown here is derived from an EMBL/GenBank/DDBJ whole genome shotgun (WGS) entry which is preliminary data.</text>
</comment>
<evidence type="ECO:0000259" key="3">
    <source>
        <dbReference type="PROSITE" id="PS50222"/>
    </source>
</evidence>
<feature type="region of interest" description="Disordered" evidence="2">
    <location>
        <begin position="1409"/>
        <end position="1430"/>
    </location>
</feature>
<feature type="domain" description="EF-hand" evidence="3">
    <location>
        <begin position="1335"/>
        <end position="1370"/>
    </location>
</feature>
<dbReference type="PROSITE" id="PS00303">
    <property type="entry name" value="S100_CABP"/>
    <property type="match status" value="1"/>
</dbReference>
<sequence length="2566" mass="287860">MPAVVVSPRGRGGDLEDHHHHHNNQSESFEVGEAVEARRGSRWFPATIRARRRNEYYELDFDDGEYDTLPARYIKRKPLSVGEAVEGRFGGGEKWYPATVARAHADGTADLEYADGDDESRVPAELVRRRRRNKWTVGRRVEARIRGEYRPATVRRVNRDGTLELDFEDGEARVRESFVRDARRYERTRPSLSDQETRLMSEHALVSRQARAELREWARRGPRVEDMADLPRRLRNQAERVVECFGRRPNWVEVLDFLRYPPESKRLTALRRRLRVTRDVTRHISAGKTRVSAGELRSAFLENDGRPFGGRGREPIVSERDVEAVCERFADDNDGLVDSEAVARWLRVAESDDDDDDDKVLRRATRKLAAGLRQLKVDDPTSLFRRLFDRDDRGVCAADDFREGASCALALPLAPAELDALVAEHETAAGTVDYRAVLGRDQGDKQQQQQQGSSRASRFWRRAFGGGSNKRRDRSSSGGSSPPPPVPSDDDDDDDDDDDRRGEAKTTTTKKGPFLVSKRGARALARAVAEQRGGAWAVFEDHGHRLGLRELRRCLFSRDGLDADVPDEDQENLLSALMPEGKNDDERVRVAWADFADFLEELEDPAQRDVEKRLASAFDRLSKGKPRHRSRAEILAEFEERDRKKTGHLKADDFQAVIKRLFSASLSTSEREAVARKFAAAQTKAPRRPTLALNMGQNNIQVRYAAFVRWLTADPVEADRKLARSLKLVGSKDGDALRRAIDRLDDDDDFGFRTADFVRFVRAANIPLSDGELRGVCRVRDREGELDARNVLKLADRGEAAALEVGEARDDERRRRRNGRADHSDDSKNGVSARVKDKLWRWARRSETRRAFARLEDKKHKRRELRSMLADAVGREEADSLVELFFSTAPTGEPHDEELSLDDFLGFCLTKRDANNERSFETLDAIRRGLAKNSVDHLALSKALKKRGNNKASAPAVVKVLDAHLYSPLSSSQRRALRDEFGEDVDCKALAARLCANLDAALVRLRGAREEILKGIKRADLFEFRHELLCRLNLPLSDAEVGAVFDASARDGFVDACGLAKLLDERRGPNKDDDDDEWEEEEVDPEIALLSGEFRVALRAWARSERDRGGLRAVFAEFDANGDGELSAREVRKMLRKVLADVDDAELNTLMDCLDADGDGRVDWTELASFARPPETKKLMAIRREVRRQLIGRRQSRWFKRSALDVAAVLGALDAKSQGSIPSSDFKRALVKPPLNLELKLGEASAVARYFEDDGVDYVAFARWLGSDAAGHTAWEYGGSKKLSGKALRRRLGLREAATDDDVRAASERKALERAERKVAVALDLVSDTERLGLSREALRKRFFARVDRNADGRLTRLELRKAFARLGVPFAVDEINALLDKFDTNGDGLISYAEFKCLFTEATEATDSASNKKKRRNKRRHDDDDDDDGVSVAGVARRIRAAIRGDGKGGGIGDWANDASVAFAEMDKDSSGDVSGREFAAWLCDRLRIKLSKQERAALLDCLDTDGNGTVSYNEFVDFVLEPPPEGDEIGLIAARLRDDLGVKGCAELRHDLERRAPQGLVRAKDLRDALAKAGADVDASDERVLSKRFGGTGGKIRYDHLCAWLEAGLGDNALDKLRRKIRSLEKRRGGQRVDAREVFRGAASKGKGLTREDLGRACDKCGIYLSDPVLAALMKRFDADDNGTVEWGEFRRVLFDEDDAKKNEDQDDDDDDKMMGAFKTTTTTTTKTKEHHKELDAELATTIEALFTFFDANGDGKLSRVELEAAVPHALRAFGLQPTEEDAANLVDAVKRSTGESRYITYQKFEDAAIRHVREELEKHGDAPRRRATAMAELRERLDAMDVRANGQVSRGDFEALCLSQARMSKDEAEALASTCAAYDDDDDDDDGTTTVEPSVDVDEVMRLVRAATTGGADAARDEAAAAPWRRRFAVPDRDQAARAGAAALKLARCVRPNPASYLMAFLPGGLLPKSSREPALAAVEPTRSLAATLAPAGLLATAAAARNAVRGSRRRTELHVIVCEARAVPTPKGSAGVQRFVRCCLVRRGERTSPCEAAASNVHRVRAGRAASRPDCWIFEKSAPYAVGVPPSNRPKPPPDAREWARIVSRGLDTNEMVVVADERKPSDADDLDSKLALLLELTMRLPKKYFHKKRSRTTTTTRANLRPRGDDDDDDENWADEASDDPSEDYGLSDSEDEDNRRRRRRPHFDKDSEGEERRRRRRREDDADRVYSDDDDEEETTKKREKRASNEKPRSIWYKRRLRDAKAQKTEKKRSQASPRGLVKDDDEVGVEYVEVSCGWSIVSLDQLREREGSLCLEVKGGSPFAEDAIARADIPWQHRGVSRRVAQAVLGYSLKSRLHVRVKPLPRDHPLKSASQRLSRAAVVPEPYARIVAAYARYLDDFLAQHAQLADPVLAVFRKLLAVETFRVALRALWLLRFEELRLKHAPPMMCAAPSAWLRAPTKQPPPPTKQQDEHAALQKAVLELWPLCDSLVLQRRRDDTSAPFDRHLSRAQIQQHALDLLRPLADIADVKQSSGFDDRPNDTRDDPPKQELFAPFHTRELML</sequence>
<feature type="domain" description="EF-hand" evidence="3">
    <location>
        <begin position="1106"/>
        <end position="1141"/>
    </location>
</feature>
<feature type="compositionally biased region" description="Acidic residues" evidence="2">
    <location>
        <begin position="2170"/>
        <end position="2188"/>
    </location>
</feature>
<evidence type="ECO:0000256" key="1">
    <source>
        <dbReference type="ARBA" id="ARBA00022837"/>
    </source>
</evidence>
<dbReference type="Proteomes" id="UP001230188">
    <property type="component" value="Unassembled WGS sequence"/>
</dbReference>
<feature type="domain" description="EF-hand" evidence="3">
    <location>
        <begin position="1142"/>
        <end position="1177"/>
    </location>
</feature>
<dbReference type="Pfam" id="PF13499">
    <property type="entry name" value="EF-hand_7"/>
    <property type="match status" value="3"/>
</dbReference>
<dbReference type="EMBL" id="JAQMWT010000531">
    <property type="protein sequence ID" value="KAJ8600056.1"/>
    <property type="molecule type" value="Genomic_DNA"/>
</dbReference>
<feature type="compositionally biased region" description="Basic and acidic residues" evidence="2">
    <location>
        <begin position="2209"/>
        <end position="2233"/>
    </location>
</feature>
<dbReference type="InterPro" id="IPR011992">
    <property type="entry name" value="EF-hand-dom_pair"/>
</dbReference>
<feature type="domain" description="EF-hand" evidence="3">
    <location>
        <begin position="1740"/>
        <end position="1775"/>
    </location>
</feature>